<organism evidence="1 2">
    <name type="scientific">Pelagibius litoralis</name>
    <dbReference type="NCBI Taxonomy" id="374515"/>
    <lineage>
        <taxon>Bacteria</taxon>
        <taxon>Pseudomonadati</taxon>
        <taxon>Pseudomonadota</taxon>
        <taxon>Alphaproteobacteria</taxon>
        <taxon>Rhodospirillales</taxon>
        <taxon>Rhodovibrionaceae</taxon>
        <taxon>Pelagibius</taxon>
    </lineage>
</organism>
<protein>
    <submittedName>
        <fullName evidence="1">Winged helix-turn-helix domain-containing protein</fullName>
    </submittedName>
</protein>
<accession>A0A967C9F0</accession>
<dbReference type="Pfam" id="PF06224">
    <property type="entry name" value="AlkZ-like"/>
    <property type="match status" value="1"/>
</dbReference>
<sequence>MNPRIIDNRSARRLFLQRQGLSDSPYRKIGDPDLLALIERLGFVQVDSIQTVERAHHMILFARNQTYRHKQLSRLIEKEAELFENWTHDASIIPSRFFPYWKRRFAVRGEMLRERWGKTRRGDFESEVKNVLHHIRDNGPALARDLGNGDPKTPKGSSGWWDWHPSKTALEYLWHSGQLAVAARSGFQKVYDLTERVIAAEHRDAEPTSEEIIDWACRAALDRLGIATSGEIAAFWDLVTAEEAKTWCQARKDDALEEVLVKGAGDERPRAAFCWADNDPMHDLPEAPKRIRVLSPFDPLIRDRNRTQRLFGFHYRIEVFVPAAKRQFGYYVFPLLEGERLIGRIDMKHERDSGALRVKGLWLEPKIKLSAARLDRLEAELERQRRFTGAERVVFEDDYLKSAT</sequence>
<dbReference type="PANTHER" id="PTHR30528:SF0">
    <property type="entry name" value="CYTOPLASMIC PROTEIN"/>
    <property type="match status" value="1"/>
</dbReference>
<dbReference type="AlphaFoldDB" id="A0A967C9F0"/>
<dbReference type="EMBL" id="JAAQPH010000007">
    <property type="protein sequence ID" value="NIA69052.1"/>
    <property type="molecule type" value="Genomic_DNA"/>
</dbReference>
<dbReference type="RefSeq" id="WP_167224269.1">
    <property type="nucleotide sequence ID" value="NZ_JAAQPH010000007.1"/>
</dbReference>
<reference evidence="1" key="1">
    <citation type="submission" date="2020-03" db="EMBL/GenBank/DDBJ databases">
        <title>Genome of Pelagibius litoralis DSM 21314T.</title>
        <authorList>
            <person name="Wang G."/>
        </authorList>
    </citation>
    <scope>NUCLEOTIDE SEQUENCE</scope>
    <source>
        <strain evidence="1">DSM 21314</strain>
    </source>
</reference>
<gene>
    <name evidence="1" type="ORF">HBA54_10660</name>
</gene>
<proteinExistence type="predicted"/>
<dbReference type="PANTHER" id="PTHR30528">
    <property type="entry name" value="CYTOPLASMIC PROTEIN"/>
    <property type="match status" value="1"/>
</dbReference>
<dbReference type="InterPro" id="IPR009351">
    <property type="entry name" value="AlkZ-like"/>
</dbReference>
<evidence type="ECO:0000313" key="2">
    <source>
        <dbReference type="Proteomes" id="UP000761264"/>
    </source>
</evidence>
<keyword evidence="2" id="KW-1185">Reference proteome</keyword>
<dbReference type="Proteomes" id="UP000761264">
    <property type="component" value="Unassembled WGS sequence"/>
</dbReference>
<comment type="caution">
    <text evidence="1">The sequence shown here is derived from an EMBL/GenBank/DDBJ whole genome shotgun (WGS) entry which is preliminary data.</text>
</comment>
<evidence type="ECO:0000313" key="1">
    <source>
        <dbReference type="EMBL" id="NIA69052.1"/>
    </source>
</evidence>
<name>A0A967C9F0_9PROT</name>